<comment type="caution">
    <text evidence="3">The sequence shown here is derived from an EMBL/GenBank/DDBJ whole genome shotgun (WGS) entry which is preliminary data.</text>
</comment>
<sequence length="511" mass="55998">MDDVSDSIASLERALAQGGGPGARSSGIDGGSPLRRVLDNLFVFVGVLLPDGRVIETNRAPLEAGGLTKDDVIGRPFWQTPWWTHDPLLVHWMEDAVRRVATGDTVRRDVVARMAGDTRMDVDFMLAPLVDDRGTITHLIASGMDISARRDSERALARSEDRFRRAFEGASIGMGLVDADGRLVLANESMARMFGYTQDELTGLSVHALVPQGDRGVHHQHLRDFMRHPTLRYMAKRQELFALRRDGSEFAVEIGLNPMPDSQGQQVLITINDVSERRAAQEQIERALKEKTALLNEVHHRVKNNLQVISSLLNLQARHADGLVRDALRDSQSRVHSMALMHQLLYERADFSALDMGPYLRQLVHLLRHTFMGASEQIQLAVEVPSGHPWRMDLSHAIPCGLVVTELVTNAIKHAFPEGRTGSVSVRLGGRTDGVVDGSEAPPQPPGPWLEVADDGVGLPPGLDLSAARSLGFQLLPLLADQCGAHLTLDSHGGTCARLSWPLDVEGDTNA</sequence>
<dbReference type="SMART" id="SM00387">
    <property type="entry name" value="HATPase_c"/>
    <property type="match status" value="1"/>
</dbReference>
<dbReference type="SMART" id="SM00091">
    <property type="entry name" value="PAS"/>
    <property type="match status" value="2"/>
</dbReference>
<dbReference type="InterPro" id="IPR000014">
    <property type="entry name" value="PAS"/>
</dbReference>
<dbReference type="Proteomes" id="UP000574369">
    <property type="component" value="Unassembled WGS sequence"/>
</dbReference>
<dbReference type="NCBIfam" id="TIGR00229">
    <property type="entry name" value="sensory_box"/>
    <property type="match status" value="2"/>
</dbReference>
<dbReference type="PANTHER" id="PTHR43065:SF23">
    <property type="entry name" value="SENSOR HISTIDINE KINASE PDTAS"/>
    <property type="match status" value="1"/>
</dbReference>
<dbReference type="PROSITE" id="PS50113">
    <property type="entry name" value="PAC"/>
    <property type="match status" value="2"/>
</dbReference>
<dbReference type="InterPro" id="IPR036890">
    <property type="entry name" value="HATPase_C_sf"/>
</dbReference>
<dbReference type="Pfam" id="PF13426">
    <property type="entry name" value="PAS_9"/>
    <property type="match status" value="1"/>
</dbReference>
<feature type="domain" description="PAC" evidence="2">
    <location>
        <begin position="236"/>
        <end position="286"/>
    </location>
</feature>
<dbReference type="PROSITE" id="PS50112">
    <property type="entry name" value="PAS"/>
    <property type="match status" value="2"/>
</dbReference>
<gene>
    <name evidence="3" type="ORF">FHS28_002054</name>
</gene>
<evidence type="ECO:0000259" key="1">
    <source>
        <dbReference type="PROSITE" id="PS50112"/>
    </source>
</evidence>
<keyword evidence="4" id="KW-1185">Reference proteome</keyword>
<dbReference type="InterPro" id="IPR011495">
    <property type="entry name" value="Sig_transdc_His_kin_sub2_dim/P"/>
</dbReference>
<dbReference type="SUPFAM" id="SSF55874">
    <property type="entry name" value="ATPase domain of HSP90 chaperone/DNA topoisomerase II/histidine kinase"/>
    <property type="match status" value="1"/>
</dbReference>
<name>A0ABR6GRB3_9BURK</name>
<dbReference type="SUPFAM" id="SSF55785">
    <property type="entry name" value="PYP-like sensor domain (PAS domain)"/>
    <property type="match status" value="2"/>
</dbReference>
<dbReference type="InterPro" id="IPR035965">
    <property type="entry name" value="PAS-like_dom_sf"/>
</dbReference>
<dbReference type="Gene3D" id="3.30.565.10">
    <property type="entry name" value="Histidine kinase-like ATPase, C-terminal domain"/>
    <property type="match status" value="1"/>
</dbReference>
<dbReference type="InterPro" id="IPR000700">
    <property type="entry name" value="PAS-assoc_C"/>
</dbReference>
<dbReference type="SMART" id="SM00086">
    <property type="entry name" value="PAC"/>
    <property type="match status" value="2"/>
</dbReference>
<organism evidence="3 4">
    <name type="scientific">Roseateles terrae</name>
    <dbReference type="NCBI Taxonomy" id="431060"/>
    <lineage>
        <taxon>Bacteria</taxon>
        <taxon>Pseudomonadati</taxon>
        <taxon>Pseudomonadota</taxon>
        <taxon>Betaproteobacteria</taxon>
        <taxon>Burkholderiales</taxon>
        <taxon>Sphaerotilaceae</taxon>
        <taxon>Roseateles</taxon>
    </lineage>
</organism>
<protein>
    <submittedName>
        <fullName evidence="3">PAS domain S-box-containing protein</fullName>
    </submittedName>
</protein>
<dbReference type="InterPro" id="IPR013656">
    <property type="entry name" value="PAS_4"/>
</dbReference>
<dbReference type="CDD" id="cd00130">
    <property type="entry name" value="PAS"/>
    <property type="match status" value="2"/>
</dbReference>
<reference evidence="3 4" key="1">
    <citation type="submission" date="2020-08" db="EMBL/GenBank/DDBJ databases">
        <title>Genomic Encyclopedia of Type Strains, Phase III (KMG-III): the genomes of soil and plant-associated and newly described type strains.</title>
        <authorList>
            <person name="Whitman W."/>
        </authorList>
    </citation>
    <scope>NUCLEOTIDE SEQUENCE [LARGE SCALE GENOMIC DNA]</scope>
    <source>
        <strain evidence="3 4">CECT 7247</strain>
    </source>
</reference>
<dbReference type="InterPro" id="IPR001610">
    <property type="entry name" value="PAC"/>
</dbReference>
<dbReference type="Gene3D" id="3.30.450.20">
    <property type="entry name" value="PAS domain"/>
    <property type="match status" value="2"/>
</dbReference>
<dbReference type="EMBL" id="JACHXO010000003">
    <property type="protein sequence ID" value="MBB3194658.1"/>
    <property type="molecule type" value="Genomic_DNA"/>
</dbReference>
<feature type="domain" description="PAS" evidence="1">
    <location>
        <begin position="159"/>
        <end position="229"/>
    </location>
</feature>
<dbReference type="RefSeq" id="WP_184294516.1">
    <property type="nucleotide sequence ID" value="NZ_JACHXO010000003.1"/>
</dbReference>
<dbReference type="InterPro" id="IPR003594">
    <property type="entry name" value="HATPase_dom"/>
</dbReference>
<evidence type="ECO:0000259" key="2">
    <source>
        <dbReference type="PROSITE" id="PS50113"/>
    </source>
</evidence>
<dbReference type="Pfam" id="PF07568">
    <property type="entry name" value="HisKA_2"/>
    <property type="match status" value="1"/>
</dbReference>
<accession>A0ABR6GRB3</accession>
<evidence type="ECO:0000313" key="4">
    <source>
        <dbReference type="Proteomes" id="UP000574369"/>
    </source>
</evidence>
<feature type="domain" description="PAS" evidence="1">
    <location>
        <begin position="30"/>
        <end position="75"/>
    </location>
</feature>
<evidence type="ECO:0000313" key="3">
    <source>
        <dbReference type="EMBL" id="MBB3194658.1"/>
    </source>
</evidence>
<dbReference type="Pfam" id="PF08448">
    <property type="entry name" value="PAS_4"/>
    <property type="match status" value="1"/>
</dbReference>
<proteinExistence type="predicted"/>
<feature type="domain" description="PAC" evidence="2">
    <location>
        <begin position="104"/>
        <end position="158"/>
    </location>
</feature>
<dbReference type="PANTHER" id="PTHR43065">
    <property type="entry name" value="SENSOR HISTIDINE KINASE"/>
    <property type="match status" value="1"/>
</dbReference>